<proteinExistence type="predicted"/>
<gene>
    <name evidence="1" type="ORF">ACFFGH_26305</name>
</gene>
<dbReference type="InterPro" id="IPR012349">
    <property type="entry name" value="Split_barrel_FMN-bd"/>
</dbReference>
<evidence type="ECO:0000313" key="2">
    <source>
        <dbReference type="Proteomes" id="UP001589896"/>
    </source>
</evidence>
<evidence type="ECO:0000313" key="1">
    <source>
        <dbReference type="EMBL" id="MFC0681359.1"/>
    </source>
</evidence>
<accession>A0ABV6RWK7</accession>
<name>A0ABV6RWK7_9GAMM</name>
<comment type="caution">
    <text evidence="1">The sequence shown here is derived from an EMBL/GenBank/DDBJ whole genome shotgun (WGS) entry which is preliminary data.</text>
</comment>
<reference evidence="1 2" key="1">
    <citation type="submission" date="2024-09" db="EMBL/GenBank/DDBJ databases">
        <authorList>
            <person name="Sun Q."/>
            <person name="Mori K."/>
        </authorList>
    </citation>
    <scope>NUCLEOTIDE SEQUENCE [LARGE SCALE GENOMIC DNA]</scope>
    <source>
        <strain evidence="1 2">KCTC 23076</strain>
    </source>
</reference>
<organism evidence="1 2">
    <name type="scientific">Lysobacter korlensis</name>
    <dbReference type="NCBI Taxonomy" id="553636"/>
    <lineage>
        <taxon>Bacteria</taxon>
        <taxon>Pseudomonadati</taxon>
        <taxon>Pseudomonadota</taxon>
        <taxon>Gammaproteobacteria</taxon>
        <taxon>Lysobacterales</taxon>
        <taxon>Lysobacteraceae</taxon>
        <taxon>Lysobacter</taxon>
    </lineage>
</organism>
<dbReference type="Proteomes" id="UP001589896">
    <property type="component" value="Unassembled WGS sequence"/>
</dbReference>
<sequence>MTALRMRFHRTLVRAPNWLYRARLGWLLGHRFLMIEHRGRITGLTRRTTLEVTRRGPGSEWVEVVAGFGATTDWYRNAVAAGEVRVHLGTRQFTADVAELDEGERLALLTDYQTNHPKSAAVLGTTVVRQPFTGADHDLAALARQLPALRLTNRQFRLDPAPVLASTEADDEPHP</sequence>
<dbReference type="NCBIfam" id="TIGR00026">
    <property type="entry name" value="hi_GC_TIGR00026"/>
    <property type="match status" value="1"/>
</dbReference>
<dbReference type="Gene3D" id="2.30.110.10">
    <property type="entry name" value="Electron Transport, Fmn-binding Protein, Chain A"/>
    <property type="match status" value="1"/>
</dbReference>
<keyword evidence="2" id="KW-1185">Reference proteome</keyword>
<protein>
    <submittedName>
        <fullName evidence="1">Nitroreductase family deazaflavin-dependent oxidoreductase</fullName>
    </submittedName>
</protein>
<dbReference type="RefSeq" id="WP_386673902.1">
    <property type="nucleotide sequence ID" value="NZ_JBHLTG010000007.1"/>
</dbReference>
<dbReference type="InterPro" id="IPR004378">
    <property type="entry name" value="F420H2_quin_Rdtase"/>
</dbReference>
<dbReference type="EMBL" id="JBHLTG010000007">
    <property type="protein sequence ID" value="MFC0681359.1"/>
    <property type="molecule type" value="Genomic_DNA"/>
</dbReference>
<dbReference type="Pfam" id="PF04075">
    <property type="entry name" value="F420H2_quin_red"/>
    <property type="match status" value="1"/>
</dbReference>